<name>A0A0A8YFQ4_ARUDO</name>
<reference evidence="1" key="1">
    <citation type="submission" date="2014-09" db="EMBL/GenBank/DDBJ databases">
        <authorList>
            <person name="Magalhaes I.L.F."/>
            <person name="Oliveira U."/>
            <person name="Santos F.R."/>
            <person name="Vidigal T.H.D.A."/>
            <person name="Brescovit A.D."/>
            <person name="Santos A.J."/>
        </authorList>
    </citation>
    <scope>NUCLEOTIDE SEQUENCE</scope>
    <source>
        <tissue evidence="1">Shoot tissue taken approximately 20 cm above the soil surface</tissue>
    </source>
</reference>
<organism evidence="1">
    <name type="scientific">Arundo donax</name>
    <name type="common">Giant reed</name>
    <name type="synonym">Donax arundinaceus</name>
    <dbReference type="NCBI Taxonomy" id="35708"/>
    <lineage>
        <taxon>Eukaryota</taxon>
        <taxon>Viridiplantae</taxon>
        <taxon>Streptophyta</taxon>
        <taxon>Embryophyta</taxon>
        <taxon>Tracheophyta</taxon>
        <taxon>Spermatophyta</taxon>
        <taxon>Magnoliopsida</taxon>
        <taxon>Liliopsida</taxon>
        <taxon>Poales</taxon>
        <taxon>Poaceae</taxon>
        <taxon>PACMAD clade</taxon>
        <taxon>Arundinoideae</taxon>
        <taxon>Arundineae</taxon>
        <taxon>Arundo</taxon>
    </lineage>
</organism>
<dbReference type="EMBL" id="GBRH01272836">
    <property type="protein sequence ID" value="JAD25059.1"/>
    <property type="molecule type" value="Transcribed_RNA"/>
</dbReference>
<proteinExistence type="predicted"/>
<accession>A0A0A8YFQ4</accession>
<evidence type="ECO:0000313" key="1">
    <source>
        <dbReference type="EMBL" id="JAD25059.1"/>
    </source>
</evidence>
<sequence>MRVALLSSPESTSCSESRRALHCCLVVIVCRFSTTPRKFSSADLDTIRSRIISCTL</sequence>
<dbReference type="AlphaFoldDB" id="A0A0A8YFQ4"/>
<reference evidence="1" key="2">
    <citation type="journal article" date="2015" name="Data Brief">
        <title>Shoot transcriptome of the giant reed, Arundo donax.</title>
        <authorList>
            <person name="Barrero R.A."/>
            <person name="Guerrero F.D."/>
            <person name="Moolhuijzen P."/>
            <person name="Goolsby J.A."/>
            <person name="Tidwell J."/>
            <person name="Bellgard S.E."/>
            <person name="Bellgard M.I."/>
        </authorList>
    </citation>
    <scope>NUCLEOTIDE SEQUENCE</scope>
    <source>
        <tissue evidence="1">Shoot tissue taken approximately 20 cm above the soil surface</tissue>
    </source>
</reference>
<protein>
    <submittedName>
        <fullName evidence="1">Uncharacterized protein</fullName>
    </submittedName>
</protein>